<evidence type="ECO:0000256" key="5">
    <source>
        <dbReference type="ARBA" id="ARBA00023136"/>
    </source>
</evidence>
<feature type="region of interest" description="Disordered" evidence="7">
    <location>
        <begin position="13"/>
        <end position="36"/>
    </location>
</feature>
<keyword evidence="6" id="KW-0813">Transport</keyword>
<dbReference type="PRINTS" id="PR00783">
    <property type="entry name" value="MINTRINSICP"/>
</dbReference>
<evidence type="ECO:0000256" key="7">
    <source>
        <dbReference type="SAM" id="MobiDB-lite"/>
    </source>
</evidence>
<evidence type="ECO:0000256" key="8">
    <source>
        <dbReference type="SAM" id="Phobius"/>
    </source>
</evidence>
<dbReference type="Gene3D" id="1.20.1080.10">
    <property type="entry name" value="Glycerol uptake facilitator protein"/>
    <property type="match status" value="1"/>
</dbReference>
<sequence length="279" mass="29970">MSFNNLLPLHRRDTCQTSESSQKLRTSSQSNSSPPPSSIHTVIWLNEAIAAAAEFVGTFMFLFFAFGGTQISHTATTDAPAAGQPPDTNVLLYIALSFGFSLMVNVWIFFRVSGGLFNPAMLAGMSAAAVIEAILPGPLMVSTNLSVSIARGIFIEMFCTSLLVLTIIMLAAEKHKATYLAPIGIGLALFVAHLVGICYTGAGLNPARSFGPCVATKSFPGYHYVYWVGPFMGTLLAVGMYKIVKLVEYEIINPGQDSDGHQVRAAFQTFQALIPGFSR</sequence>
<evidence type="ECO:0008006" key="11">
    <source>
        <dbReference type="Google" id="ProtNLM"/>
    </source>
</evidence>
<protein>
    <recommendedName>
        <fullName evidence="11">Aquaporin-like protein</fullName>
    </recommendedName>
</protein>
<evidence type="ECO:0000256" key="2">
    <source>
        <dbReference type="ARBA" id="ARBA00006175"/>
    </source>
</evidence>
<evidence type="ECO:0000256" key="4">
    <source>
        <dbReference type="ARBA" id="ARBA00022989"/>
    </source>
</evidence>
<dbReference type="Pfam" id="PF00230">
    <property type="entry name" value="MIP"/>
    <property type="match status" value="1"/>
</dbReference>
<gene>
    <name evidence="9" type="ORF">ALTATR162_LOCUS466</name>
</gene>
<dbReference type="AlphaFoldDB" id="A0A8J2HVA3"/>
<keyword evidence="10" id="KW-1185">Reference proteome</keyword>
<dbReference type="InterPro" id="IPR034294">
    <property type="entry name" value="Aquaporin_transptr"/>
</dbReference>
<dbReference type="OrthoDB" id="3222at2759"/>
<dbReference type="Proteomes" id="UP000676310">
    <property type="component" value="Unassembled WGS sequence"/>
</dbReference>
<proteinExistence type="inferred from homology"/>
<feature type="transmembrane region" description="Helical" evidence="8">
    <location>
        <begin position="224"/>
        <end position="244"/>
    </location>
</feature>
<comment type="caution">
    <text evidence="9">The sequence shown here is derived from an EMBL/GenBank/DDBJ whole genome shotgun (WGS) entry which is preliminary data.</text>
</comment>
<dbReference type="GO" id="GO:0015250">
    <property type="term" value="F:water channel activity"/>
    <property type="evidence" value="ECO:0007669"/>
    <property type="project" value="TreeGrafter"/>
</dbReference>
<dbReference type="RefSeq" id="XP_043163995.1">
    <property type="nucleotide sequence ID" value="XM_043308060.1"/>
</dbReference>
<accession>A0A8J2HVA3</accession>
<dbReference type="GeneID" id="67016351"/>
<evidence type="ECO:0000313" key="10">
    <source>
        <dbReference type="Proteomes" id="UP000676310"/>
    </source>
</evidence>
<evidence type="ECO:0000313" key="9">
    <source>
        <dbReference type="EMBL" id="CAG5139328.1"/>
    </source>
</evidence>
<organism evidence="9 10">
    <name type="scientific">Alternaria atra</name>
    <dbReference type="NCBI Taxonomy" id="119953"/>
    <lineage>
        <taxon>Eukaryota</taxon>
        <taxon>Fungi</taxon>
        <taxon>Dikarya</taxon>
        <taxon>Ascomycota</taxon>
        <taxon>Pezizomycotina</taxon>
        <taxon>Dothideomycetes</taxon>
        <taxon>Pleosporomycetidae</taxon>
        <taxon>Pleosporales</taxon>
        <taxon>Pleosporineae</taxon>
        <taxon>Pleosporaceae</taxon>
        <taxon>Alternaria</taxon>
        <taxon>Alternaria sect. Ulocladioides</taxon>
    </lineage>
</organism>
<feature type="transmembrane region" description="Helical" evidence="8">
    <location>
        <begin position="153"/>
        <end position="172"/>
    </location>
</feature>
<feature type="transmembrane region" description="Helical" evidence="8">
    <location>
        <begin position="122"/>
        <end position="141"/>
    </location>
</feature>
<name>A0A8J2HVA3_9PLEO</name>
<feature type="compositionally biased region" description="Polar residues" evidence="7">
    <location>
        <begin position="15"/>
        <end position="26"/>
    </location>
</feature>
<comment type="subcellular location">
    <subcellularLocation>
        <location evidence="1">Membrane</location>
        <topology evidence="1">Multi-pass membrane protein</topology>
    </subcellularLocation>
</comment>
<keyword evidence="3 6" id="KW-0812">Transmembrane</keyword>
<evidence type="ECO:0000256" key="1">
    <source>
        <dbReference type="ARBA" id="ARBA00004141"/>
    </source>
</evidence>
<dbReference type="PANTHER" id="PTHR19139">
    <property type="entry name" value="AQUAPORIN TRANSPORTER"/>
    <property type="match status" value="1"/>
</dbReference>
<comment type="similarity">
    <text evidence="2 6">Belongs to the MIP/aquaporin (TC 1.A.8) family.</text>
</comment>
<keyword evidence="5 8" id="KW-0472">Membrane</keyword>
<dbReference type="GO" id="GO:0005886">
    <property type="term" value="C:plasma membrane"/>
    <property type="evidence" value="ECO:0007669"/>
    <property type="project" value="TreeGrafter"/>
</dbReference>
<dbReference type="InterPro" id="IPR023271">
    <property type="entry name" value="Aquaporin-like"/>
</dbReference>
<feature type="transmembrane region" description="Helical" evidence="8">
    <location>
        <begin position="48"/>
        <end position="71"/>
    </location>
</feature>
<evidence type="ECO:0000256" key="6">
    <source>
        <dbReference type="RuleBase" id="RU000477"/>
    </source>
</evidence>
<dbReference type="InterPro" id="IPR000425">
    <property type="entry name" value="MIP"/>
</dbReference>
<reference evidence="9" key="1">
    <citation type="submission" date="2021-05" db="EMBL/GenBank/DDBJ databases">
        <authorList>
            <person name="Stam R."/>
        </authorList>
    </citation>
    <scope>NUCLEOTIDE SEQUENCE</scope>
    <source>
        <strain evidence="9">CS162</strain>
    </source>
</reference>
<feature type="transmembrane region" description="Helical" evidence="8">
    <location>
        <begin position="91"/>
        <end position="110"/>
    </location>
</feature>
<dbReference type="PANTHER" id="PTHR19139:SF199">
    <property type="entry name" value="MIP17260P"/>
    <property type="match status" value="1"/>
</dbReference>
<feature type="transmembrane region" description="Helical" evidence="8">
    <location>
        <begin position="179"/>
        <end position="204"/>
    </location>
</feature>
<dbReference type="SUPFAM" id="SSF81338">
    <property type="entry name" value="Aquaporin-like"/>
    <property type="match status" value="1"/>
</dbReference>
<dbReference type="EMBL" id="CAJRGZ010000015">
    <property type="protein sequence ID" value="CAG5139328.1"/>
    <property type="molecule type" value="Genomic_DNA"/>
</dbReference>
<keyword evidence="4 8" id="KW-1133">Transmembrane helix</keyword>
<evidence type="ECO:0000256" key="3">
    <source>
        <dbReference type="ARBA" id="ARBA00022692"/>
    </source>
</evidence>